<dbReference type="InterPro" id="IPR002078">
    <property type="entry name" value="Sigma_54_int"/>
</dbReference>
<reference evidence="10 11" key="1">
    <citation type="submission" date="2016-10" db="EMBL/GenBank/DDBJ databases">
        <authorList>
            <person name="de Groot N.N."/>
        </authorList>
    </citation>
    <scope>NUCLEOTIDE SEQUENCE [LARGE SCALE GENOMIC DNA]</scope>
    <source>
        <strain evidence="10 11">DSM 12130</strain>
    </source>
</reference>
<dbReference type="PANTHER" id="PTHR32071:SF57">
    <property type="entry name" value="C4-DICARBOXYLATE TRANSPORT TRANSCRIPTIONAL REGULATORY PROTEIN DCTD"/>
    <property type="match status" value="1"/>
</dbReference>
<dbReference type="OrthoDB" id="9761705at2"/>
<dbReference type="InterPro" id="IPR011006">
    <property type="entry name" value="CheY-like_superfamily"/>
</dbReference>
<evidence type="ECO:0000259" key="8">
    <source>
        <dbReference type="PROSITE" id="PS50045"/>
    </source>
</evidence>
<dbReference type="InterPro" id="IPR025662">
    <property type="entry name" value="Sigma_54_int_dom_ATP-bd_1"/>
</dbReference>
<dbReference type="Pfam" id="PF00072">
    <property type="entry name" value="Response_reg"/>
    <property type="match status" value="1"/>
</dbReference>
<accession>A0A1H0KGS1</accession>
<feature type="modified residue" description="4-aspartylphosphate" evidence="7">
    <location>
        <position position="64"/>
    </location>
</feature>
<protein>
    <submittedName>
        <fullName evidence="10">Two-component system, NtrC family, C4-dicarboxylate transport response regulator DctD</fullName>
    </submittedName>
</protein>
<evidence type="ECO:0000256" key="2">
    <source>
        <dbReference type="ARBA" id="ARBA00022741"/>
    </source>
</evidence>
<dbReference type="SMART" id="SM00382">
    <property type="entry name" value="AAA"/>
    <property type="match status" value="1"/>
</dbReference>
<dbReference type="Gene3D" id="1.10.8.60">
    <property type="match status" value="1"/>
</dbReference>
<dbReference type="PROSITE" id="PS50045">
    <property type="entry name" value="SIGMA54_INTERACT_4"/>
    <property type="match status" value="1"/>
</dbReference>
<evidence type="ECO:0000256" key="7">
    <source>
        <dbReference type="PROSITE-ProRule" id="PRU00169"/>
    </source>
</evidence>
<dbReference type="Proteomes" id="UP000199073">
    <property type="component" value="Unassembled WGS sequence"/>
</dbReference>
<dbReference type="GO" id="GO:0043565">
    <property type="term" value="F:sequence-specific DNA binding"/>
    <property type="evidence" value="ECO:0007669"/>
    <property type="project" value="InterPro"/>
</dbReference>
<dbReference type="InterPro" id="IPR002197">
    <property type="entry name" value="HTH_Fis"/>
</dbReference>
<dbReference type="AlphaFoldDB" id="A0A1H0KGS1"/>
<gene>
    <name evidence="10" type="ORF">SAMN05660330_00492</name>
</gene>
<keyword evidence="6" id="KW-0804">Transcription</keyword>
<dbReference type="GO" id="GO:0006355">
    <property type="term" value="P:regulation of DNA-templated transcription"/>
    <property type="evidence" value="ECO:0007669"/>
    <property type="project" value="InterPro"/>
</dbReference>
<keyword evidence="1 7" id="KW-0597">Phosphoprotein</keyword>
<feature type="domain" description="Response regulatory" evidence="9">
    <location>
        <begin position="15"/>
        <end position="129"/>
    </location>
</feature>
<keyword evidence="5" id="KW-0805">Transcription regulation</keyword>
<dbReference type="SUPFAM" id="SSF52172">
    <property type="entry name" value="CheY-like"/>
    <property type="match status" value="1"/>
</dbReference>
<dbReference type="PROSITE" id="PS50110">
    <property type="entry name" value="RESPONSE_REGULATORY"/>
    <property type="match status" value="1"/>
</dbReference>
<evidence type="ECO:0000256" key="4">
    <source>
        <dbReference type="ARBA" id="ARBA00023012"/>
    </source>
</evidence>
<dbReference type="STRING" id="91360.SAMN05660330_00492"/>
<sequence>MTNPSDLHSPKKPYEILVVDDDRFLLSAISQTLFLNDYVPTTSDSPVRALELVREKQFSAVLADIRMPGMDGMELLGHLLEYDADLPVILITGHGDISLAVEAVKKGAYHFLQKPVDEDVIVATIERAIERRQLLSTNRSLQQQLQARKMDADRFYGLVGGHPAMKELYAVINSYAREEDPVLIVGETGTGKELVARAIHDIGSDSDAPYLAVNMGALPAEMIESELFGHEKGAFTGAIQRKVGKFEFAGCGTLFLDEICSMPPHLQAKLLRVLEERSFTRLGGNSAIRLNARIIAATNRDLPSEIARGNFRQDLYFRLNVLPINLPPLRERKEDIPLLVNHFWQEYCADNPDTPQIVSADLLNELIKREWPGNIRELRNVVRRHCVLGSCSPPDTRPGLLEPAVPEGSSQLPGLKEFMAQQEQCYLEEILRRTGGRVTKAHQYMGISRKGLYEKIKKYAIDLEQFR</sequence>
<dbReference type="InterPro" id="IPR025944">
    <property type="entry name" value="Sigma_54_int_dom_CS"/>
</dbReference>
<dbReference type="FunFam" id="3.40.50.300:FF:000006">
    <property type="entry name" value="DNA-binding transcriptional regulator NtrC"/>
    <property type="match status" value="1"/>
</dbReference>
<organism evidence="10 11">
    <name type="scientific">Desulforhopalus singaporensis</name>
    <dbReference type="NCBI Taxonomy" id="91360"/>
    <lineage>
        <taxon>Bacteria</taxon>
        <taxon>Pseudomonadati</taxon>
        <taxon>Thermodesulfobacteriota</taxon>
        <taxon>Desulfobulbia</taxon>
        <taxon>Desulfobulbales</taxon>
        <taxon>Desulfocapsaceae</taxon>
        <taxon>Desulforhopalus</taxon>
    </lineage>
</organism>
<dbReference type="Pfam" id="PF00158">
    <property type="entry name" value="Sigma54_activat"/>
    <property type="match status" value="1"/>
</dbReference>
<evidence type="ECO:0000256" key="1">
    <source>
        <dbReference type="ARBA" id="ARBA00022553"/>
    </source>
</evidence>
<evidence type="ECO:0000256" key="6">
    <source>
        <dbReference type="ARBA" id="ARBA00023163"/>
    </source>
</evidence>
<dbReference type="InterPro" id="IPR009057">
    <property type="entry name" value="Homeodomain-like_sf"/>
</dbReference>
<evidence type="ECO:0000259" key="9">
    <source>
        <dbReference type="PROSITE" id="PS50110"/>
    </source>
</evidence>
<keyword evidence="2" id="KW-0547">Nucleotide-binding</keyword>
<dbReference type="SMART" id="SM00448">
    <property type="entry name" value="REC"/>
    <property type="match status" value="1"/>
</dbReference>
<dbReference type="GO" id="GO:0005524">
    <property type="term" value="F:ATP binding"/>
    <property type="evidence" value="ECO:0007669"/>
    <property type="project" value="UniProtKB-KW"/>
</dbReference>
<dbReference type="RefSeq" id="WP_092219440.1">
    <property type="nucleotide sequence ID" value="NZ_FNJI01000003.1"/>
</dbReference>
<keyword evidence="3" id="KW-0067">ATP-binding</keyword>
<dbReference type="Pfam" id="PF02954">
    <property type="entry name" value="HTH_8"/>
    <property type="match status" value="1"/>
</dbReference>
<dbReference type="GO" id="GO:0000160">
    <property type="term" value="P:phosphorelay signal transduction system"/>
    <property type="evidence" value="ECO:0007669"/>
    <property type="project" value="UniProtKB-KW"/>
</dbReference>
<dbReference type="Gene3D" id="1.10.10.60">
    <property type="entry name" value="Homeodomain-like"/>
    <property type="match status" value="1"/>
</dbReference>
<proteinExistence type="predicted"/>
<dbReference type="InterPro" id="IPR058031">
    <property type="entry name" value="AAA_lid_NorR"/>
</dbReference>
<dbReference type="SUPFAM" id="SSF52540">
    <property type="entry name" value="P-loop containing nucleoside triphosphate hydrolases"/>
    <property type="match status" value="1"/>
</dbReference>
<evidence type="ECO:0000313" key="10">
    <source>
        <dbReference type="EMBL" id="SDO55026.1"/>
    </source>
</evidence>
<dbReference type="InterPro" id="IPR003593">
    <property type="entry name" value="AAA+_ATPase"/>
</dbReference>
<evidence type="ECO:0000256" key="3">
    <source>
        <dbReference type="ARBA" id="ARBA00022840"/>
    </source>
</evidence>
<dbReference type="PROSITE" id="PS00688">
    <property type="entry name" value="SIGMA54_INTERACT_3"/>
    <property type="match status" value="1"/>
</dbReference>
<dbReference type="CDD" id="cd00009">
    <property type="entry name" value="AAA"/>
    <property type="match status" value="1"/>
</dbReference>
<dbReference type="InterPro" id="IPR001789">
    <property type="entry name" value="Sig_transdc_resp-reg_receiver"/>
</dbReference>
<keyword evidence="4" id="KW-0902">Two-component regulatory system</keyword>
<evidence type="ECO:0000256" key="5">
    <source>
        <dbReference type="ARBA" id="ARBA00023015"/>
    </source>
</evidence>
<keyword evidence="11" id="KW-1185">Reference proteome</keyword>
<dbReference type="Gene3D" id="3.40.50.2300">
    <property type="match status" value="1"/>
</dbReference>
<dbReference type="PANTHER" id="PTHR32071">
    <property type="entry name" value="TRANSCRIPTIONAL REGULATORY PROTEIN"/>
    <property type="match status" value="1"/>
</dbReference>
<dbReference type="Pfam" id="PF25601">
    <property type="entry name" value="AAA_lid_14"/>
    <property type="match status" value="1"/>
</dbReference>
<feature type="domain" description="Sigma-54 factor interaction" evidence="8">
    <location>
        <begin position="158"/>
        <end position="387"/>
    </location>
</feature>
<dbReference type="Gene3D" id="3.40.50.300">
    <property type="entry name" value="P-loop containing nucleotide triphosphate hydrolases"/>
    <property type="match status" value="1"/>
</dbReference>
<dbReference type="InterPro" id="IPR027417">
    <property type="entry name" value="P-loop_NTPase"/>
</dbReference>
<dbReference type="FunFam" id="3.40.50.2300:FF:000018">
    <property type="entry name" value="DNA-binding transcriptional regulator NtrC"/>
    <property type="match status" value="1"/>
</dbReference>
<dbReference type="SUPFAM" id="SSF46689">
    <property type="entry name" value="Homeodomain-like"/>
    <property type="match status" value="1"/>
</dbReference>
<dbReference type="PROSITE" id="PS00675">
    <property type="entry name" value="SIGMA54_INTERACT_1"/>
    <property type="match status" value="1"/>
</dbReference>
<dbReference type="EMBL" id="FNJI01000003">
    <property type="protein sequence ID" value="SDO55026.1"/>
    <property type="molecule type" value="Genomic_DNA"/>
</dbReference>
<name>A0A1H0KGS1_9BACT</name>
<evidence type="ECO:0000313" key="11">
    <source>
        <dbReference type="Proteomes" id="UP000199073"/>
    </source>
</evidence>